<feature type="compositionally biased region" description="Basic and acidic residues" evidence="1">
    <location>
        <begin position="637"/>
        <end position="652"/>
    </location>
</feature>
<sequence>MARRSSVNAKIDKILEESVRERFEADTNSNTGPEAERILARSRLYGVGGGGDLPRVKSSKMKDASRAELSAASVSSPMQGSPPGSPGGEMDMSRSLASMSTFGQSFPFYSNSRPNTSMSVNERINARSKARYAHDGMYRVITFPNDPNKVFQNCAPSGGETAFPPWYVGYTNSTEKPLDLPSSASRYGNRGAYSLKKQQSNRNSTRKTGEALPHFLSYPNTTNVFTPKLNAAPFRPNGATFCSPKDWPDSAAYPSGFRKKKKAMRASHAYRRETTALDASLPPSSASVSSRSTRRPTTTPDKRLLLTTQLDDDETIHMQSSIANDRENMRMLSQASRAESRRNKAEFLSRPRTKHMMRIHSEGLIPQRNVKYSGNQVIVSATLPTSYAKHEHNVESMMRRSIGTVNDSLSLSSSTTFEAPSSNLKNNRNADPLSHRWSQVIRFAKVLLGTVRNHAVHFDPPPKYLTLVANLDVLMQEFKQVTKKNKHSTLIYRDQFIASVTAKVDNATGSQANSLFSSFDVGRNNYIHYVDVLASLLIVCKHECTTLDCLIDLWRLFKAHKGSYEAMKTCGEIFTLVCGNLEDVKSMEKELKDVFRPAAYRQAAVAKIKPKVAGPNNNNISSPKKKETAIQRRRRSLREQKQREEEIRHPQTNEDDANDEIKRPNITTFNLCNGMIDEASFTATCKQCPSIVEHFEMFREEHLSSSNVSKLAPAKSISVAERVKDIKKRKVSLVM</sequence>
<accession>A0A9W7FYL5</accession>
<organism evidence="2 3">
    <name type="scientific">Triparma columacea</name>
    <dbReference type="NCBI Taxonomy" id="722753"/>
    <lineage>
        <taxon>Eukaryota</taxon>
        <taxon>Sar</taxon>
        <taxon>Stramenopiles</taxon>
        <taxon>Ochrophyta</taxon>
        <taxon>Bolidophyceae</taxon>
        <taxon>Parmales</taxon>
        <taxon>Triparmaceae</taxon>
        <taxon>Triparma</taxon>
    </lineage>
</organism>
<feature type="region of interest" description="Disordered" evidence="1">
    <location>
        <begin position="47"/>
        <end position="93"/>
    </location>
</feature>
<feature type="region of interest" description="Disordered" evidence="1">
    <location>
        <begin position="611"/>
        <end position="660"/>
    </location>
</feature>
<keyword evidence="3" id="KW-1185">Reference proteome</keyword>
<gene>
    <name evidence="2" type="ORF">TrCOL_g3530</name>
</gene>
<reference evidence="3" key="1">
    <citation type="journal article" date="2023" name="Commun. Biol.">
        <title>Genome analysis of Parmales, the sister group of diatoms, reveals the evolutionary specialization of diatoms from phago-mixotrophs to photoautotrophs.</title>
        <authorList>
            <person name="Ban H."/>
            <person name="Sato S."/>
            <person name="Yoshikawa S."/>
            <person name="Yamada K."/>
            <person name="Nakamura Y."/>
            <person name="Ichinomiya M."/>
            <person name="Sato N."/>
            <person name="Blanc-Mathieu R."/>
            <person name="Endo H."/>
            <person name="Kuwata A."/>
            <person name="Ogata H."/>
        </authorList>
    </citation>
    <scope>NUCLEOTIDE SEQUENCE [LARGE SCALE GENOMIC DNA]</scope>
</reference>
<dbReference type="OrthoDB" id="189150at2759"/>
<feature type="compositionally biased region" description="Low complexity" evidence="1">
    <location>
        <begin position="276"/>
        <end position="300"/>
    </location>
</feature>
<feature type="region of interest" description="Disordered" evidence="1">
    <location>
        <begin position="273"/>
        <end position="300"/>
    </location>
</feature>
<dbReference type="AlphaFoldDB" id="A0A9W7FYL5"/>
<name>A0A9W7FYL5_9STRA</name>
<dbReference type="Proteomes" id="UP001165065">
    <property type="component" value="Unassembled WGS sequence"/>
</dbReference>
<evidence type="ECO:0000313" key="3">
    <source>
        <dbReference type="Proteomes" id="UP001165065"/>
    </source>
</evidence>
<dbReference type="EMBL" id="BRYA01000564">
    <property type="protein sequence ID" value="GMI23206.1"/>
    <property type="molecule type" value="Genomic_DNA"/>
</dbReference>
<evidence type="ECO:0000313" key="2">
    <source>
        <dbReference type="EMBL" id="GMI23206.1"/>
    </source>
</evidence>
<protein>
    <submittedName>
        <fullName evidence="2">Uncharacterized protein</fullName>
    </submittedName>
</protein>
<evidence type="ECO:0000256" key="1">
    <source>
        <dbReference type="SAM" id="MobiDB-lite"/>
    </source>
</evidence>
<comment type="caution">
    <text evidence="2">The sequence shown here is derived from an EMBL/GenBank/DDBJ whole genome shotgun (WGS) entry which is preliminary data.</text>
</comment>
<proteinExistence type="predicted"/>